<feature type="compositionally biased region" description="Polar residues" evidence="1">
    <location>
        <begin position="117"/>
        <end position="127"/>
    </location>
</feature>
<evidence type="ECO:0000313" key="2">
    <source>
        <dbReference type="EMBL" id="AIF21356.1"/>
    </source>
</evidence>
<organism evidence="2">
    <name type="scientific">uncultured marine thaumarchaeote SAT1000_04_B06</name>
    <dbReference type="NCBI Taxonomy" id="1456354"/>
    <lineage>
        <taxon>Archaea</taxon>
        <taxon>Nitrososphaerota</taxon>
        <taxon>environmental samples</taxon>
    </lineage>
</organism>
<accession>A0A075HY95</accession>
<reference evidence="2" key="1">
    <citation type="journal article" date="2014" name="Genome Biol. Evol.">
        <title>Pangenome evidence for extensive interdomain horizontal transfer affecting lineage core and shell genes in uncultured planktonic thaumarchaeota and euryarchaeota.</title>
        <authorList>
            <person name="Deschamps P."/>
            <person name="Zivanovic Y."/>
            <person name="Moreira D."/>
            <person name="Rodriguez-Valera F."/>
            <person name="Lopez-Garcia P."/>
        </authorList>
    </citation>
    <scope>NUCLEOTIDE SEQUENCE</scope>
</reference>
<dbReference type="EMBL" id="KF901189">
    <property type="protein sequence ID" value="AIF21356.1"/>
    <property type="molecule type" value="Genomic_DNA"/>
</dbReference>
<dbReference type="AlphaFoldDB" id="A0A075HY95"/>
<proteinExistence type="predicted"/>
<sequence>MDPDKDPYSYLKRYILEENYKDWFERNYPDNTIYGAVGLNEWDYNEMKKKLSANQDTVEDTSKLEPEPGSEPEPEPEPESEPEQKDDGKLSGKWTAEPPGTKRTQPTKPDEEGFGKITSTDSVVSDEQQKITKNILTSSFGCALPLHSVVVS</sequence>
<feature type="region of interest" description="Disordered" evidence="1">
    <location>
        <begin position="50"/>
        <end position="127"/>
    </location>
</feature>
<feature type="compositionally biased region" description="Acidic residues" evidence="1">
    <location>
        <begin position="68"/>
        <end position="81"/>
    </location>
</feature>
<evidence type="ECO:0000256" key="1">
    <source>
        <dbReference type="SAM" id="MobiDB-lite"/>
    </source>
</evidence>
<protein>
    <submittedName>
        <fullName evidence="2">Uncharacterized protein</fullName>
    </submittedName>
</protein>
<name>A0A075HY95_9ARCH</name>